<sequence length="68" mass="7843">MAARDGLLFARELGLDAILIEGDSQHLVKLVQRRMQGRPSGGWGDFSRYLTPSRWVFWCGVFVCQEEW</sequence>
<keyword evidence="2" id="KW-1185">Reference proteome</keyword>
<protein>
    <submittedName>
        <fullName evidence="1">Uncharacterized protein</fullName>
    </submittedName>
</protein>
<dbReference type="Proteomes" id="UP001062846">
    <property type="component" value="Chromosome 1"/>
</dbReference>
<accession>A0ACC0PYP5</accession>
<reference evidence="1" key="1">
    <citation type="submission" date="2022-02" db="EMBL/GenBank/DDBJ databases">
        <title>Plant Genome Project.</title>
        <authorList>
            <person name="Zhang R.-G."/>
        </authorList>
    </citation>
    <scope>NUCLEOTIDE SEQUENCE</scope>
    <source>
        <strain evidence="1">AT1</strain>
    </source>
</reference>
<proteinExistence type="predicted"/>
<evidence type="ECO:0000313" key="1">
    <source>
        <dbReference type="EMBL" id="KAI8570595.1"/>
    </source>
</evidence>
<name>A0ACC0PYP5_RHOML</name>
<dbReference type="EMBL" id="CM046388">
    <property type="protein sequence ID" value="KAI8570595.1"/>
    <property type="molecule type" value="Genomic_DNA"/>
</dbReference>
<comment type="caution">
    <text evidence="1">The sequence shown here is derived from an EMBL/GenBank/DDBJ whole genome shotgun (WGS) entry which is preliminary data.</text>
</comment>
<evidence type="ECO:0000313" key="2">
    <source>
        <dbReference type="Proteomes" id="UP001062846"/>
    </source>
</evidence>
<gene>
    <name evidence="1" type="ORF">RHMOL_Rhmol01G0047600</name>
</gene>
<organism evidence="1 2">
    <name type="scientific">Rhododendron molle</name>
    <name type="common">Chinese azalea</name>
    <name type="synonym">Azalea mollis</name>
    <dbReference type="NCBI Taxonomy" id="49168"/>
    <lineage>
        <taxon>Eukaryota</taxon>
        <taxon>Viridiplantae</taxon>
        <taxon>Streptophyta</taxon>
        <taxon>Embryophyta</taxon>
        <taxon>Tracheophyta</taxon>
        <taxon>Spermatophyta</taxon>
        <taxon>Magnoliopsida</taxon>
        <taxon>eudicotyledons</taxon>
        <taxon>Gunneridae</taxon>
        <taxon>Pentapetalae</taxon>
        <taxon>asterids</taxon>
        <taxon>Ericales</taxon>
        <taxon>Ericaceae</taxon>
        <taxon>Ericoideae</taxon>
        <taxon>Rhodoreae</taxon>
        <taxon>Rhododendron</taxon>
    </lineage>
</organism>